<comment type="caution">
    <text evidence="1">The sequence shown here is derived from an EMBL/GenBank/DDBJ whole genome shotgun (WGS) entry which is preliminary data.</text>
</comment>
<accession>A0A3A5JV45</accession>
<evidence type="ECO:0008006" key="3">
    <source>
        <dbReference type="Google" id="ProtNLM"/>
    </source>
</evidence>
<keyword evidence="2" id="KW-1185">Reference proteome</keyword>
<dbReference type="Proteomes" id="UP000276295">
    <property type="component" value="Unassembled WGS sequence"/>
</dbReference>
<evidence type="ECO:0000313" key="2">
    <source>
        <dbReference type="Proteomes" id="UP000276295"/>
    </source>
</evidence>
<dbReference type="OrthoDB" id="6876814at2"/>
<dbReference type="EMBL" id="QZWH01000006">
    <property type="protein sequence ID" value="RJT26916.1"/>
    <property type="molecule type" value="Genomic_DNA"/>
</dbReference>
<dbReference type="AlphaFoldDB" id="A0A3A5JV45"/>
<sequence>MATPFFHVDFQQPNEMRFNRARVRRAFIRIGQVHMRDARRLVMRRGRSEPGDNPGFQTGRLARSIGFMVPKASKRRPGFMTRIAPNQRNGQGNRMINGDFYPAFLFYGVRGGAKRKRGHHRGASGGSGWRLTPRNNFMVETLNKNSSWTRYFLARELRQSLKPEKRR</sequence>
<reference evidence="1 2" key="1">
    <citation type="submission" date="2018-09" db="EMBL/GenBank/DDBJ databases">
        <title>Draft genome sequence of Buttiauxella izardii CCUG 35510T.</title>
        <authorList>
            <person name="Salva-Serra F."/>
            <person name="Marathe N."/>
            <person name="Moore E."/>
            <person name="Stadler-Svensson L."/>
            <person name="Engstrom-Jakobsson H."/>
        </authorList>
    </citation>
    <scope>NUCLEOTIDE SEQUENCE [LARGE SCALE GENOMIC DNA]</scope>
    <source>
        <strain evidence="1 2">CCUG 35510</strain>
    </source>
</reference>
<evidence type="ECO:0000313" key="1">
    <source>
        <dbReference type="EMBL" id="RJT26916.1"/>
    </source>
</evidence>
<protein>
    <recommendedName>
        <fullName evidence="3">Phage protein</fullName>
    </recommendedName>
</protein>
<proteinExistence type="predicted"/>
<name>A0A3A5JV45_9ENTR</name>
<organism evidence="1 2">
    <name type="scientific">Buttiauxella izardii</name>
    <dbReference type="NCBI Taxonomy" id="82991"/>
    <lineage>
        <taxon>Bacteria</taxon>
        <taxon>Pseudomonadati</taxon>
        <taxon>Pseudomonadota</taxon>
        <taxon>Gammaproteobacteria</taxon>
        <taxon>Enterobacterales</taxon>
        <taxon>Enterobacteriaceae</taxon>
        <taxon>Buttiauxella</taxon>
    </lineage>
</organism>
<dbReference type="RefSeq" id="WP_120063486.1">
    <property type="nucleotide sequence ID" value="NZ_QZWH01000006.1"/>
</dbReference>
<gene>
    <name evidence="1" type="ORF">D6029_03780</name>
</gene>